<keyword evidence="2" id="KW-1185">Reference proteome</keyword>
<dbReference type="AlphaFoldDB" id="A0A167LM16"/>
<accession>A0A167LM16</accession>
<name>A0A167LM16_PHYB8</name>
<gene>
    <name evidence="1" type="ORF">PHYBLDRAFT_147950</name>
</gene>
<dbReference type="InterPro" id="IPR036397">
    <property type="entry name" value="RNaseH_sf"/>
</dbReference>
<evidence type="ECO:0008006" key="3">
    <source>
        <dbReference type="Google" id="ProtNLM"/>
    </source>
</evidence>
<evidence type="ECO:0000313" key="1">
    <source>
        <dbReference type="EMBL" id="OAD70719.1"/>
    </source>
</evidence>
<dbReference type="OrthoDB" id="2201966at2759"/>
<dbReference type="GeneID" id="28992888"/>
<dbReference type="InParanoid" id="A0A167LM16"/>
<sequence>MQHDFGYHVGFGEIKPVNSPTKEHSVCMDILRLGVASKRSIDKWHLGDCLAFMINNLDMLSNIGHCFWNHCNTIDATLNVEPTVLIPPHIPHSTTPGEKDVDYSWWERPPYSFLNPIEKCWSKIKSNMKRKTLDNADTLTSRLPAACGSVTVQDCQVWVRHAETFWDRYINKELGLRNSQYPILPSQDDSDQS</sequence>
<dbReference type="RefSeq" id="XP_018288759.1">
    <property type="nucleotide sequence ID" value="XM_018431982.1"/>
</dbReference>
<evidence type="ECO:0000313" key="2">
    <source>
        <dbReference type="Proteomes" id="UP000077315"/>
    </source>
</evidence>
<dbReference type="VEuPathDB" id="FungiDB:PHYBLDRAFT_147950"/>
<organism evidence="1 2">
    <name type="scientific">Phycomyces blakesleeanus (strain ATCC 8743b / DSM 1359 / FGSC 10004 / NBRC 33097 / NRRL 1555)</name>
    <dbReference type="NCBI Taxonomy" id="763407"/>
    <lineage>
        <taxon>Eukaryota</taxon>
        <taxon>Fungi</taxon>
        <taxon>Fungi incertae sedis</taxon>
        <taxon>Mucoromycota</taxon>
        <taxon>Mucoromycotina</taxon>
        <taxon>Mucoromycetes</taxon>
        <taxon>Mucorales</taxon>
        <taxon>Phycomycetaceae</taxon>
        <taxon>Phycomyces</taxon>
    </lineage>
</organism>
<dbReference type="Proteomes" id="UP000077315">
    <property type="component" value="Unassembled WGS sequence"/>
</dbReference>
<proteinExistence type="predicted"/>
<dbReference type="GO" id="GO:0003676">
    <property type="term" value="F:nucleic acid binding"/>
    <property type="evidence" value="ECO:0007669"/>
    <property type="project" value="InterPro"/>
</dbReference>
<reference evidence="2" key="1">
    <citation type="submission" date="2015-06" db="EMBL/GenBank/DDBJ databases">
        <title>Expansion of signal transduction pathways in fungi by whole-genome duplication.</title>
        <authorList>
            <consortium name="DOE Joint Genome Institute"/>
            <person name="Corrochano L.M."/>
            <person name="Kuo A."/>
            <person name="Marcet-Houben M."/>
            <person name="Polaino S."/>
            <person name="Salamov A."/>
            <person name="Villalobos J.M."/>
            <person name="Alvarez M.I."/>
            <person name="Avalos J."/>
            <person name="Benito E.P."/>
            <person name="Benoit I."/>
            <person name="Burger G."/>
            <person name="Camino L.P."/>
            <person name="Canovas D."/>
            <person name="Cerda-Olmedo E."/>
            <person name="Cheng J.-F."/>
            <person name="Dominguez A."/>
            <person name="Elias M."/>
            <person name="Eslava A.P."/>
            <person name="Glaser F."/>
            <person name="Grimwood J."/>
            <person name="Gutierrez G."/>
            <person name="Heitman J."/>
            <person name="Henrissat B."/>
            <person name="Iturriaga E.A."/>
            <person name="Lang B.F."/>
            <person name="Lavin J.L."/>
            <person name="Lee S."/>
            <person name="Li W."/>
            <person name="Lindquist E."/>
            <person name="Lopez-Garcia S."/>
            <person name="Luque E.M."/>
            <person name="Marcos A.T."/>
            <person name="Martin J."/>
            <person name="McCluskey K."/>
            <person name="Medina H.R."/>
            <person name="Miralles-Duran A."/>
            <person name="Miyazaki A."/>
            <person name="Munoz-Torres E."/>
            <person name="Oguiza J.A."/>
            <person name="Ohm R."/>
            <person name="Olmedo M."/>
            <person name="Orejas M."/>
            <person name="Ortiz-Castellanos L."/>
            <person name="Pisabarro A.G."/>
            <person name="Rodriguez-Romero J."/>
            <person name="Ruiz-Herrera J."/>
            <person name="Ruiz-Vazquez R."/>
            <person name="Sanz C."/>
            <person name="Schackwitz W."/>
            <person name="Schmutz J."/>
            <person name="Shahriari M."/>
            <person name="Shelest E."/>
            <person name="Silva-Franco F."/>
            <person name="Soanes D."/>
            <person name="Syed K."/>
            <person name="Tagua V.G."/>
            <person name="Talbot N.J."/>
            <person name="Thon M."/>
            <person name="De vries R.P."/>
            <person name="Wiebenga A."/>
            <person name="Yadav J.S."/>
            <person name="Braun E.L."/>
            <person name="Baker S."/>
            <person name="Garre V."/>
            <person name="Horwitz B."/>
            <person name="Torres-Martinez S."/>
            <person name="Idnurm A."/>
            <person name="Herrera-Estrella A."/>
            <person name="Gabaldon T."/>
            <person name="Grigoriev I.V."/>
        </authorList>
    </citation>
    <scope>NUCLEOTIDE SEQUENCE [LARGE SCALE GENOMIC DNA]</scope>
    <source>
        <strain evidence="2">NRRL 1555(-)</strain>
    </source>
</reference>
<protein>
    <recommendedName>
        <fullName evidence="3">Tc1-like transposase DDE domain-containing protein</fullName>
    </recommendedName>
</protein>
<dbReference type="EMBL" id="KV440987">
    <property type="protein sequence ID" value="OAD70719.1"/>
    <property type="molecule type" value="Genomic_DNA"/>
</dbReference>
<dbReference type="Gene3D" id="3.30.420.10">
    <property type="entry name" value="Ribonuclease H-like superfamily/Ribonuclease H"/>
    <property type="match status" value="1"/>
</dbReference>